<evidence type="ECO:0000256" key="1">
    <source>
        <dbReference type="SAM" id="Phobius"/>
    </source>
</evidence>
<protein>
    <submittedName>
        <fullName evidence="2">MSHA biogenesis protein MshO</fullName>
    </submittedName>
</protein>
<dbReference type="STRING" id="349064.SAMN05660429_02294"/>
<gene>
    <name evidence="2" type="ORF">SAMN05660429_02294</name>
</gene>
<reference evidence="2 3" key="1">
    <citation type="submission" date="2016-10" db="EMBL/GenBank/DDBJ databases">
        <authorList>
            <person name="de Groot N.N."/>
        </authorList>
    </citation>
    <scope>NUCLEOTIDE SEQUENCE [LARGE SCALE GENOMIC DNA]</scope>
    <source>
        <strain evidence="2 3">DSM 19706</strain>
    </source>
</reference>
<dbReference type="InterPro" id="IPR012902">
    <property type="entry name" value="N_methyl_site"/>
</dbReference>
<dbReference type="AlphaFoldDB" id="A0A1I0FYZ6"/>
<keyword evidence="1" id="KW-1133">Transmembrane helix</keyword>
<keyword evidence="1" id="KW-0472">Membrane</keyword>
<evidence type="ECO:0000313" key="3">
    <source>
        <dbReference type="Proteomes" id="UP000199308"/>
    </source>
</evidence>
<feature type="transmembrane region" description="Helical" evidence="1">
    <location>
        <begin position="21"/>
        <end position="41"/>
    </location>
</feature>
<accession>A0A1I0FYZ6</accession>
<dbReference type="EMBL" id="FOHK01000010">
    <property type="protein sequence ID" value="SET63793.1"/>
    <property type="molecule type" value="Genomic_DNA"/>
</dbReference>
<proteinExistence type="predicted"/>
<dbReference type="Pfam" id="PF07963">
    <property type="entry name" value="N_methyl"/>
    <property type="match status" value="1"/>
</dbReference>
<name>A0A1I0FYZ6_THASX</name>
<keyword evidence="1" id="KW-0812">Transmembrane</keyword>
<organism evidence="2 3">
    <name type="scientific">Thalassotalea agarivorans</name>
    <name type="common">Thalassomonas agarivorans</name>
    <dbReference type="NCBI Taxonomy" id="349064"/>
    <lineage>
        <taxon>Bacteria</taxon>
        <taxon>Pseudomonadati</taxon>
        <taxon>Pseudomonadota</taxon>
        <taxon>Gammaproteobacteria</taxon>
        <taxon>Alteromonadales</taxon>
        <taxon>Colwelliaceae</taxon>
        <taxon>Thalassotalea</taxon>
    </lineage>
</organism>
<dbReference type="OrthoDB" id="9788802at2"/>
<keyword evidence="3" id="KW-1185">Reference proteome</keyword>
<dbReference type="NCBIfam" id="TIGR02532">
    <property type="entry name" value="IV_pilin_GFxxxE"/>
    <property type="match status" value="1"/>
</dbReference>
<evidence type="ECO:0000313" key="2">
    <source>
        <dbReference type="EMBL" id="SET63793.1"/>
    </source>
</evidence>
<dbReference type="RefSeq" id="WP_093330465.1">
    <property type="nucleotide sequence ID" value="NZ_AP027363.1"/>
</dbReference>
<sequence length="290" mass="32151">MTSKKTLKLLSKQQGFTLIELVSVIVLLGIMAVGFTSFIGLTTQSYVNATVRDELIASARFSVERINRELRHAVPNSMRVTEAFDGSIKCLEFIPIKASTSYVDIPVAPETAESEFPVIPFINQQGNDYLCSNCGDFVTVYPSSTAAVYTNLSSSVSSGRSFPITDIADDATTSDQWTVTLANGSGVLFEEESPTRRLYVFDSPVSFCMSDAQGLVRYSNYPISVNQPLPPNNANQSLMAQNFEPLITYRPFEVIQPTQQRNALVQIELRFSQNNEQIVFENEVHVMNTP</sequence>
<dbReference type="Proteomes" id="UP000199308">
    <property type="component" value="Unassembled WGS sequence"/>
</dbReference>